<dbReference type="AlphaFoldDB" id="A0A6A6ZR79"/>
<feature type="region of interest" description="Disordered" evidence="6">
    <location>
        <begin position="203"/>
        <end position="271"/>
    </location>
</feature>
<evidence type="ECO:0000313" key="9">
    <source>
        <dbReference type="EMBL" id="KAF2823610.1"/>
    </source>
</evidence>
<evidence type="ECO:0000256" key="7">
    <source>
        <dbReference type="SAM" id="Phobius"/>
    </source>
</evidence>
<gene>
    <name evidence="9" type="ORF">CC86DRAFT_422597</name>
</gene>
<dbReference type="OrthoDB" id="567788at2759"/>
<proteinExistence type="predicted"/>
<evidence type="ECO:0000256" key="5">
    <source>
        <dbReference type="ARBA" id="ARBA00023136"/>
    </source>
</evidence>
<evidence type="ECO:0000259" key="8">
    <source>
        <dbReference type="Pfam" id="PF02453"/>
    </source>
</evidence>
<evidence type="ECO:0000256" key="4">
    <source>
        <dbReference type="ARBA" id="ARBA00022989"/>
    </source>
</evidence>
<dbReference type="InterPro" id="IPR003388">
    <property type="entry name" value="Reticulon"/>
</dbReference>
<protein>
    <recommendedName>
        <fullName evidence="8">Reticulon domain-containing protein</fullName>
    </recommendedName>
</protein>
<keyword evidence="5 7" id="KW-0472">Membrane</keyword>
<evidence type="ECO:0000256" key="3">
    <source>
        <dbReference type="ARBA" id="ARBA00022824"/>
    </source>
</evidence>
<comment type="subcellular location">
    <subcellularLocation>
        <location evidence="1">Endoplasmic reticulum membrane</location>
        <topology evidence="1">Multi-pass membrane protein</topology>
    </subcellularLocation>
</comment>
<keyword evidence="2 7" id="KW-0812">Transmembrane</keyword>
<keyword evidence="10" id="KW-1185">Reference proteome</keyword>
<organism evidence="9 10">
    <name type="scientific">Ophiobolus disseminans</name>
    <dbReference type="NCBI Taxonomy" id="1469910"/>
    <lineage>
        <taxon>Eukaryota</taxon>
        <taxon>Fungi</taxon>
        <taxon>Dikarya</taxon>
        <taxon>Ascomycota</taxon>
        <taxon>Pezizomycotina</taxon>
        <taxon>Dothideomycetes</taxon>
        <taxon>Pleosporomycetidae</taxon>
        <taxon>Pleosporales</taxon>
        <taxon>Pleosporineae</taxon>
        <taxon>Phaeosphaeriaceae</taxon>
        <taxon>Ophiobolus</taxon>
    </lineage>
</organism>
<name>A0A6A6ZR79_9PLEO</name>
<sequence length="271" mass="29213">PSLVASTVQKALYERTHPKQEPEGPLKQIIAQPDSLYRYINWKDPTRTLSVYLGATGILFGAHYLPLTQTVLKGGVTALGVVSITEFASRSLADKSLSARLRPKEYKKIPEPILNATLKDIHDFIQFAVVQTQRIIFGQDLSKTFATFLGAFGLFWLTKLVTPFWLTFIALTSVFIAPLASSEQGRKAAHDASVRAQELGNAAAEKGSQLSRDGVAKASELSSRGQQAAADLSTQAKDTASDLSSKGQQTASNLSSQARSTASNVSNKASE</sequence>
<evidence type="ECO:0000313" key="10">
    <source>
        <dbReference type="Proteomes" id="UP000799424"/>
    </source>
</evidence>
<dbReference type="Pfam" id="PF02453">
    <property type="entry name" value="Reticulon"/>
    <property type="match status" value="1"/>
</dbReference>
<dbReference type="Proteomes" id="UP000799424">
    <property type="component" value="Unassembled WGS sequence"/>
</dbReference>
<feature type="compositionally biased region" description="Polar residues" evidence="6">
    <location>
        <begin position="220"/>
        <end position="271"/>
    </location>
</feature>
<evidence type="ECO:0000256" key="1">
    <source>
        <dbReference type="ARBA" id="ARBA00004477"/>
    </source>
</evidence>
<feature type="domain" description="Reticulon" evidence="8">
    <location>
        <begin position="40"/>
        <end position="179"/>
    </location>
</feature>
<feature type="non-terminal residue" evidence="9">
    <location>
        <position position="1"/>
    </location>
</feature>
<feature type="transmembrane region" description="Helical" evidence="7">
    <location>
        <begin position="164"/>
        <end position="181"/>
    </location>
</feature>
<dbReference type="GO" id="GO:0005789">
    <property type="term" value="C:endoplasmic reticulum membrane"/>
    <property type="evidence" value="ECO:0007669"/>
    <property type="project" value="UniProtKB-SubCell"/>
</dbReference>
<reference evidence="9" key="1">
    <citation type="journal article" date="2020" name="Stud. Mycol.">
        <title>101 Dothideomycetes genomes: a test case for predicting lifestyles and emergence of pathogens.</title>
        <authorList>
            <person name="Haridas S."/>
            <person name="Albert R."/>
            <person name="Binder M."/>
            <person name="Bloem J."/>
            <person name="Labutti K."/>
            <person name="Salamov A."/>
            <person name="Andreopoulos B."/>
            <person name="Baker S."/>
            <person name="Barry K."/>
            <person name="Bills G."/>
            <person name="Bluhm B."/>
            <person name="Cannon C."/>
            <person name="Castanera R."/>
            <person name="Culley D."/>
            <person name="Daum C."/>
            <person name="Ezra D."/>
            <person name="Gonzalez J."/>
            <person name="Henrissat B."/>
            <person name="Kuo A."/>
            <person name="Liang C."/>
            <person name="Lipzen A."/>
            <person name="Lutzoni F."/>
            <person name="Magnuson J."/>
            <person name="Mondo S."/>
            <person name="Nolan M."/>
            <person name="Ohm R."/>
            <person name="Pangilinan J."/>
            <person name="Park H.-J."/>
            <person name="Ramirez L."/>
            <person name="Alfaro M."/>
            <person name="Sun H."/>
            <person name="Tritt A."/>
            <person name="Yoshinaga Y."/>
            <person name="Zwiers L.-H."/>
            <person name="Turgeon B."/>
            <person name="Goodwin S."/>
            <person name="Spatafora J."/>
            <person name="Crous P."/>
            <person name="Grigoriev I."/>
        </authorList>
    </citation>
    <scope>NUCLEOTIDE SEQUENCE</scope>
    <source>
        <strain evidence="9">CBS 113818</strain>
    </source>
</reference>
<evidence type="ECO:0000256" key="2">
    <source>
        <dbReference type="ARBA" id="ARBA00022692"/>
    </source>
</evidence>
<accession>A0A6A6ZR79</accession>
<keyword evidence="3" id="KW-0256">Endoplasmic reticulum</keyword>
<dbReference type="EMBL" id="MU006232">
    <property type="protein sequence ID" value="KAF2823610.1"/>
    <property type="molecule type" value="Genomic_DNA"/>
</dbReference>
<feature type="non-terminal residue" evidence="9">
    <location>
        <position position="271"/>
    </location>
</feature>
<keyword evidence="4 7" id="KW-1133">Transmembrane helix</keyword>
<evidence type="ECO:0000256" key="6">
    <source>
        <dbReference type="SAM" id="MobiDB-lite"/>
    </source>
</evidence>